<evidence type="ECO:0000313" key="4">
    <source>
        <dbReference type="EMBL" id="RGZ47364.1"/>
    </source>
</evidence>
<evidence type="ECO:0000259" key="2">
    <source>
        <dbReference type="Pfam" id="PF04773"/>
    </source>
</evidence>
<dbReference type="Proteomes" id="UP000285173">
    <property type="component" value="Unassembled WGS sequence"/>
</dbReference>
<dbReference type="Pfam" id="PF16344">
    <property type="entry name" value="FecR_C"/>
    <property type="match status" value="1"/>
</dbReference>
<sequence>MKEQEIYNHQLAIRYFEGRITPSEEEILFRFVNDAPSNERMFRQWEEEWMLSYKLIPEVSNEWKQLQRRMQVRQSLNGVFSTKHMQLQRFIAVAAIACVLLLSGTYSFYLYRNTETADNRFALETAYGEKSKLILADGTVVWLNAGSSLQYAGNFNSKNREVFLTGEAYFEVTKQSDGTPFVVKTDQYSVLVKGTKFNVSSYPEDISAKTTLLEGSIDILYKGRHIPVAPGELLSLDKQNGSFSRQRVQASQYKSWTEGRVEYDKITLNELAVRLSRKYDVQIHLGDDLEKDMAFRVSLRNEETVGDVLHALSEIIPIRYERRDRDIYIRKQ</sequence>
<evidence type="ECO:0000259" key="3">
    <source>
        <dbReference type="Pfam" id="PF16344"/>
    </source>
</evidence>
<reference evidence="4 5" key="1">
    <citation type="submission" date="2018-08" db="EMBL/GenBank/DDBJ databases">
        <title>A genome reference for cultivated species of the human gut microbiota.</title>
        <authorList>
            <person name="Zou Y."/>
            <person name="Xue W."/>
            <person name="Luo G."/>
        </authorList>
    </citation>
    <scope>NUCLEOTIDE SEQUENCE [LARGE SCALE GENOMIC DNA]</scope>
    <source>
        <strain evidence="4 5">AM50-15</strain>
    </source>
</reference>
<proteinExistence type="predicted"/>
<gene>
    <name evidence="4" type="ORF">DW986_11180</name>
</gene>
<organism evidence="4 5">
    <name type="scientific">Parabacteroides merdae</name>
    <dbReference type="NCBI Taxonomy" id="46503"/>
    <lineage>
        <taxon>Bacteria</taxon>
        <taxon>Pseudomonadati</taxon>
        <taxon>Bacteroidota</taxon>
        <taxon>Bacteroidia</taxon>
        <taxon>Bacteroidales</taxon>
        <taxon>Tannerellaceae</taxon>
        <taxon>Parabacteroides</taxon>
    </lineage>
</organism>
<keyword evidence="1" id="KW-1133">Transmembrane helix</keyword>
<dbReference type="AlphaFoldDB" id="A0A3R6CXL3"/>
<dbReference type="InterPro" id="IPR012373">
    <property type="entry name" value="Ferrdict_sens_TM"/>
</dbReference>
<feature type="transmembrane region" description="Helical" evidence="1">
    <location>
        <begin position="90"/>
        <end position="111"/>
    </location>
</feature>
<dbReference type="GO" id="GO:0016989">
    <property type="term" value="F:sigma factor antagonist activity"/>
    <property type="evidence" value="ECO:0007669"/>
    <property type="project" value="TreeGrafter"/>
</dbReference>
<dbReference type="InterPro" id="IPR032508">
    <property type="entry name" value="FecR_C"/>
</dbReference>
<evidence type="ECO:0000313" key="5">
    <source>
        <dbReference type="Proteomes" id="UP000285173"/>
    </source>
</evidence>
<feature type="domain" description="Protein FecR C-terminal" evidence="3">
    <location>
        <begin position="263"/>
        <end position="329"/>
    </location>
</feature>
<keyword evidence="1" id="KW-0812">Transmembrane</keyword>
<accession>A0A3R6CXL3</accession>
<evidence type="ECO:0000256" key="1">
    <source>
        <dbReference type="SAM" id="Phobius"/>
    </source>
</evidence>
<name>A0A3R6CXL3_9BACT</name>
<dbReference type="Gene3D" id="3.55.50.30">
    <property type="match status" value="1"/>
</dbReference>
<feature type="domain" description="FecR protein" evidence="2">
    <location>
        <begin position="123"/>
        <end position="217"/>
    </location>
</feature>
<dbReference type="Gene3D" id="2.60.120.1440">
    <property type="match status" value="1"/>
</dbReference>
<dbReference type="PANTHER" id="PTHR30273">
    <property type="entry name" value="PERIPLASMIC SIGNAL SENSOR AND SIGMA FACTOR ACTIVATOR FECR-RELATED"/>
    <property type="match status" value="1"/>
</dbReference>
<protein>
    <submittedName>
        <fullName evidence="4">DUF4974 domain-containing protein</fullName>
    </submittedName>
</protein>
<keyword evidence="1" id="KW-0472">Membrane</keyword>
<dbReference type="Pfam" id="PF04773">
    <property type="entry name" value="FecR"/>
    <property type="match status" value="1"/>
</dbReference>
<dbReference type="PANTHER" id="PTHR30273:SF2">
    <property type="entry name" value="PROTEIN FECR"/>
    <property type="match status" value="1"/>
</dbReference>
<dbReference type="InterPro" id="IPR006860">
    <property type="entry name" value="FecR"/>
</dbReference>
<comment type="caution">
    <text evidence="4">The sequence shown here is derived from an EMBL/GenBank/DDBJ whole genome shotgun (WGS) entry which is preliminary data.</text>
</comment>
<dbReference type="PIRSF" id="PIRSF018266">
    <property type="entry name" value="FecR"/>
    <property type="match status" value="1"/>
</dbReference>
<dbReference type="EMBL" id="QSEF01000014">
    <property type="protein sequence ID" value="RGZ47364.1"/>
    <property type="molecule type" value="Genomic_DNA"/>
</dbReference>